<dbReference type="GO" id="GO:0005737">
    <property type="term" value="C:cytoplasm"/>
    <property type="evidence" value="ECO:0007669"/>
    <property type="project" value="TreeGrafter"/>
</dbReference>
<organism evidence="4 5">
    <name type="scientific">Golovinomyces cichoracearum</name>
    <dbReference type="NCBI Taxonomy" id="62708"/>
    <lineage>
        <taxon>Eukaryota</taxon>
        <taxon>Fungi</taxon>
        <taxon>Dikarya</taxon>
        <taxon>Ascomycota</taxon>
        <taxon>Pezizomycotina</taxon>
        <taxon>Leotiomycetes</taxon>
        <taxon>Erysiphales</taxon>
        <taxon>Erysiphaceae</taxon>
        <taxon>Golovinomyces</taxon>
    </lineage>
</organism>
<accession>A0A420IBG3</accession>
<dbReference type="FunFam" id="1.10.287.370:FF:000003">
    <property type="entry name" value="Prefoldin subunit 6"/>
    <property type="match status" value="1"/>
</dbReference>
<sequence>MAQPRETDTLPDEFQSLQRDLQNHIQSRQRLESQLQENKGVQGVLQQKLSNNLVQYKKLMCNHQEFSNLDKNTNIYKLCGPVLLKQDRTEAVLAVDARIEFINNEIKRVDKQIEDVQSKCNATREKVC</sequence>
<proteinExistence type="inferred from homology"/>
<keyword evidence="3" id="KW-0175">Coiled coil</keyword>
<comment type="caution">
    <text evidence="4">The sequence shown here is derived from an EMBL/GenBank/DDBJ whole genome shotgun (WGS) entry which is preliminary data.</text>
</comment>
<evidence type="ECO:0000256" key="1">
    <source>
        <dbReference type="ARBA" id="ARBA00008045"/>
    </source>
</evidence>
<dbReference type="GO" id="GO:0016272">
    <property type="term" value="C:prefoldin complex"/>
    <property type="evidence" value="ECO:0007669"/>
    <property type="project" value="InterPro"/>
</dbReference>
<dbReference type="SUPFAM" id="SSF46579">
    <property type="entry name" value="Prefoldin"/>
    <property type="match status" value="1"/>
</dbReference>
<dbReference type="PANTHER" id="PTHR21431">
    <property type="entry name" value="PREFOLDIN SUBUNIT 6"/>
    <property type="match status" value="1"/>
</dbReference>
<evidence type="ECO:0000313" key="5">
    <source>
        <dbReference type="Proteomes" id="UP000285326"/>
    </source>
</evidence>
<gene>
    <name evidence="4" type="ORF">GcM1_249006</name>
</gene>
<dbReference type="GO" id="GO:0051131">
    <property type="term" value="P:chaperone-mediated protein complex assembly"/>
    <property type="evidence" value="ECO:0007669"/>
    <property type="project" value="TreeGrafter"/>
</dbReference>
<evidence type="ECO:0000313" key="4">
    <source>
        <dbReference type="EMBL" id="RKF71896.1"/>
    </source>
</evidence>
<dbReference type="InterPro" id="IPR009053">
    <property type="entry name" value="Prefoldin"/>
</dbReference>
<comment type="similarity">
    <text evidence="1">Belongs to the prefoldin subunit beta family.</text>
</comment>
<dbReference type="GO" id="GO:0051087">
    <property type="term" value="F:protein-folding chaperone binding"/>
    <property type="evidence" value="ECO:0007669"/>
    <property type="project" value="TreeGrafter"/>
</dbReference>
<dbReference type="Pfam" id="PF01920">
    <property type="entry name" value="Prefoldin_2"/>
    <property type="match status" value="1"/>
</dbReference>
<protein>
    <submittedName>
        <fullName evidence="4">Putative prefoldin subunit 6</fullName>
    </submittedName>
</protein>
<name>A0A420IBG3_9PEZI</name>
<dbReference type="AlphaFoldDB" id="A0A420IBG3"/>
<dbReference type="EMBL" id="MCBS01024996">
    <property type="protein sequence ID" value="RKF71896.1"/>
    <property type="molecule type" value="Genomic_DNA"/>
</dbReference>
<feature type="coiled-coil region" evidence="3">
    <location>
        <begin position="99"/>
        <end position="126"/>
    </location>
</feature>
<dbReference type="GO" id="GO:0051082">
    <property type="term" value="F:unfolded protein binding"/>
    <property type="evidence" value="ECO:0007669"/>
    <property type="project" value="InterPro"/>
</dbReference>
<evidence type="ECO:0000256" key="3">
    <source>
        <dbReference type="SAM" id="Coils"/>
    </source>
</evidence>
<dbReference type="Gene3D" id="1.10.287.370">
    <property type="match status" value="1"/>
</dbReference>
<dbReference type="GO" id="GO:0006457">
    <property type="term" value="P:protein folding"/>
    <property type="evidence" value="ECO:0007669"/>
    <property type="project" value="InterPro"/>
</dbReference>
<evidence type="ECO:0000256" key="2">
    <source>
        <dbReference type="ARBA" id="ARBA00023186"/>
    </source>
</evidence>
<dbReference type="Proteomes" id="UP000285326">
    <property type="component" value="Unassembled WGS sequence"/>
</dbReference>
<dbReference type="CDD" id="cd23161">
    <property type="entry name" value="Prefoldin_6"/>
    <property type="match status" value="1"/>
</dbReference>
<dbReference type="InterPro" id="IPR002777">
    <property type="entry name" value="PFD_beta-like"/>
</dbReference>
<keyword evidence="2" id="KW-0143">Chaperone</keyword>
<dbReference type="PANTHER" id="PTHR21431:SF0">
    <property type="entry name" value="PREFOLDIN SUBUNIT 6"/>
    <property type="match status" value="1"/>
</dbReference>
<reference evidence="4 5" key="1">
    <citation type="journal article" date="2018" name="BMC Genomics">
        <title>Comparative genome analyses reveal sequence features reflecting distinct modes of host-adaptation between dicot and monocot powdery mildew.</title>
        <authorList>
            <person name="Wu Y."/>
            <person name="Ma X."/>
            <person name="Pan Z."/>
            <person name="Kale S.D."/>
            <person name="Song Y."/>
            <person name="King H."/>
            <person name="Zhang Q."/>
            <person name="Presley C."/>
            <person name="Deng X."/>
            <person name="Wei C.I."/>
            <person name="Xiao S."/>
        </authorList>
    </citation>
    <scope>NUCLEOTIDE SEQUENCE [LARGE SCALE GENOMIC DNA]</scope>
    <source>
        <strain evidence="4">UMSG1</strain>
    </source>
</reference>